<dbReference type="EMBL" id="CACSLK010027839">
    <property type="protein sequence ID" value="CAA0833367.1"/>
    <property type="molecule type" value="Genomic_DNA"/>
</dbReference>
<reference evidence="1" key="1">
    <citation type="submission" date="2019-12" db="EMBL/GenBank/DDBJ databases">
        <authorList>
            <person name="Scholes J."/>
        </authorList>
    </citation>
    <scope>NUCLEOTIDE SEQUENCE</scope>
</reference>
<accession>A0A9N7NQ74</accession>
<sequence length="56" mass="6348">DVVLEVQWLEGLGRVTTDYRNGIMEFRSGGKRVTLKAGGEKVTKEVGLKSIERVWR</sequence>
<comment type="caution">
    <text evidence="1">The sequence shown here is derived from an EMBL/GenBank/DDBJ whole genome shotgun (WGS) entry which is preliminary data.</text>
</comment>
<feature type="non-terminal residue" evidence="1">
    <location>
        <position position="1"/>
    </location>
</feature>
<keyword evidence="2" id="KW-1185">Reference proteome</keyword>
<dbReference type="Proteomes" id="UP001153555">
    <property type="component" value="Unassembled WGS sequence"/>
</dbReference>
<gene>
    <name evidence="1" type="ORF">SHERM_28630</name>
</gene>
<evidence type="ECO:0000313" key="1">
    <source>
        <dbReference type="EMBL" id="CAA0833367.1"/>
    </source>
</evidence>
<organism evidence="1 2">
    <name type="scientific">Striga hermonthica</name>
    <name type="common">Purple witchweed</name>
    <name type="synonym">Buchnera hermonthica</name>
    <dbReference type="NCBI Taxonomy" id="68872"/>
    <lineage>
        <taxon>Eukaryota</taxon>
        <taxon>Viridiplantae</taxon>
        <taxon>Streptophyta</taxon>
        <taxon>Embryophyta</taxon>
        <taxon>Tracheophyta</taxon>
        <taxon>Spermatophyta</taxon>
        <taxon>Magnoliopsida</taxon>
        <taxon>eudicotyledons</taxon>
        <taxon>Gunneridae</taxon>
        <taxon>Pentapetalae</taxon>
        <taxon>asterids</taxon>
        <taxon>lamiids</taxon>
        <taxon>Lamiales</taxon>
        <taxon>Orobanchaceae</taxon>
        <taxon>Buchnereae</taxon>
        <taxon>Striga</taxon>
    </lineage>
</organism>
<feature type="non-terminal residue" evidence="1">
    <location>
        <position position="56"/>
    </location>
</feature>
<dbReference type="AlphaFoldDB" id="A0A9N7NQ74"/>
<proteinExistence type="predicted"/>
<dbReference type="OrthoDB" id="1934862at2759"/>
<name>A0A9N7NQ74_STRHE</name>
<evidence type="ECO:0000313" key="2">
    <source>
        <dbReference type="Proteomes" id="UP001153555"/>
    </source>
</evidence>
<protein>
    <submittedName>
        <fullName evidence="1">Uncharacterized protein</fullName>
    </submittedName>
</protein>